<name>A0ABV1RER8_9ALTE</name>
<dbReference type="Proteomes" id="UP001467690">
    <property type="component" value="Unassembled WGS sequence"/>
</dbReference>
<dbReference type="EMBL" id="JBELOE010000116">
    <property type="protein sequence ID" value="MER2491414.1"/>
    <property type="molecule type" value="Genomic_DNA"/>
</dbReference>
<proteinExistence type="predicted"/>
<accession>A0ABV1RER8</accession>
<comment type="caution">
    <text evidence="1">The sequence shown here is derived from an EMBL/GenBank/DDBJ whole genome shotgun (WGS) entry which is preliminary data.</text>
</comment>
<dbReference type="InterPro" id="IPR036654">
    <property type="entry name" value="DNA_pol_III_psi_sf"/>
</dbReference>
<sequence length="109" mass="12201">MSYLNDYQTAVLHELDIPVYQTKNTSNTILAAQAPAHIAVENISQADAGALLNCLSPETSWQFESEECSTQNIRTHIQLTHPELTTALSFNLLNSTDKKALWQQICRLL</sequence>
<reference evidence="1 2" key="1">
    <citation type="submission" date="2024-06" db="EMBL/GenBank/DDBJ databases">
        <authorList>
            <person name="Chen R.Y."/>
        </authorList>
    </citation>
    <scope>NUCLEOTIDE SEQUENCE [LARGE SCALE GENOMIC DNA]</scope>
    <source>
        <strain evidence="1 2">D2</strain>
    </source>
</reference>
<dbReference type="SUPFAM" id="SSF102220">
    <property type="entry name" value="DNA polymerase III psi subunit"/>
    <property type="match status" value="1"/>
</dbReference>
<protein>
    <recommendedName>
        <fullName evidence="3">DNA polymerase III subunit psi</fullName>
    </recommendedName>
</protein>
<evidence type="ECO:0000313" key="1">
    <source>
        <dbReference type="EMBL" id="MER2491414.1"/>
    </source>
</evidence>
<organism evidence="1 2">
    <name type="scientific">Catenovulum sediminis</name>
    <dbReference type="NCBI Taxonomy" id="1740262"/>
    <lineage>
        <taxon>Bacteria</taxon>
        <taxon>Pseudomonadati</taxon>
        <taxon>Pseudomonadota</taxon>
        <taxon>Gammaproteobacteria</taxon>
        <taxon>Alteromonadales</taxon>
        <taxon>Alteromonadaceae</taxon>
        <taxon>Catenovulum</taxon>
    </lineage>
</organism>
<dbReference type="RefSeq" id="WP_350401051.1">
    <property type="nucleotide sequence ID" value="NZ_JBELOE010000116.1"/>
</dbReference>
<gene>
    <name evidence="1" type="ORF">ABS311_05920</name>
</gene>
<evidence type="ECO:0008006" key="3">
    <source>
        <dbReference type="Google" id="ProtNLM"/>
    </source>
</evidence>
<keyword evidence="2" id="KW-1185">Reference proteome</keyword>
<evidence type="ECO:0000313" key="2">
    <source>
        <dbReference type="Proteomes" id="UP001467690"/>
    </source>
</evidence>